<evidence type="ECO:0000256" key="2">
    <source>
        <dbReference type="ARBA" id="ARBA00009347"/>
    </source>
</evidence>
<dbReference type="Gene3D" id="1.20.140.10">
    <property type="entry name" value="Butyryl-CoA Dehydrogenase, subunit A, domain 3"/>
    <property type="match status" value="1"/>
</dbReference>
<dbReference type="GO" id="GO:0050660">
    <property type="term" value="F:flavin adenine dinucleotide binding"/>
    <property type="evidence" value="ECO:0007669"/>
    <property type="project" value="InterPro"/>
</dbReference>
<dbReference type="InterPro" id="IPR009100">
    <property type="entry name" value="AcylCoA_DH/oxidase_NM_dom_sf"/>
</dbReference>
<dbReference type="Gene3D" id="1.10.540.10">
    <property type="entry name" value="Acyl-CoA dehydrogenase/oxidase, N-terminal domain"/>
    <property type="match status" value="1"/>
</dbReference>
<evidence type="ECO:0000256" key="6">
    <source>
        <dbReference type="RuleBase" id="RU362125"/>
    </source>
</evidence>
<evidence type="ECO:0000259" key="10">
    <source>
        <dbReference type="Pfam" id="PF02771"/>
    </source>
</evidence>
<dbReference type="PANTHER" id="PTHR43292:SF3">
    <property type="entry name" value="ACYL-COA DEHYDROGENASE FADE29"/>
    <property type="match status" value="1"/>
</dbReference>
<comment type="cofactor">
    <cofactor evidence="1 6">
        <name>FAD</name>
        <dbReference type="ChEBI" id="CHEBI:57692"/>
    </cofactor>
</comment>
<dbReference type="InterPro" id="IPR013786">
    <property type="entry name" value="AcylCoA_DH/ox_N"/>
</dbReference>
<evidence type="ECO:0000259" key="9">
    <source>
        <dbReference type="Pfam" id="PF02770"/>
    </source>
</evidence>
<dbReference type="Pfam" id="PF02771">
    <property type="entry name" value="Acyl-CoA_dh_N"/>
    <property type="match status" value="1"/>
</dbReference>
<evidence type="ECO:0000259" key="8">
    <source>
        <dbReference type="Pfam" id="PF00441"/>
    </source>
</evidence>
<dbReference type="InterPro" id="IPR052161">
    <property type="entry name" value="Mycobact_Acyl-CoA_DH"/>
</dbReference>
<organism evidence="11">
    <name type="scientific">Mycobacterium xenopi 4042</name>
    <dbReference type="NCBI Taxonomy" id="1299334"/>
    <lineage>
        <taxon>Bacteria</taxon>
        <taxon>Bacillati</taxon>
        <taxon>Actinomycetota</taxon>
        <taxon>Actinomycetes</taxon>
        <taxon>Mycobacteriales</taxon>
        <taxon>Mycobacteriaceae</taxon>
        <taxon>Mycobacterium</taxon>
    </lineage>
</organism>
<dbReference type="SUPFAM" id="SSF47203">
    <property type="entry name" value="Acyl-CoA dehydrogenase C-terminal domain-like"/>
    <property type="match status" value="1"/>
</dbReference>
<keyword evidence="5 6" id="KW-0560">Oxidoreductase</keyword>
<feature type="region of interest" description="Disordered" evidence="7">
    <location>
        <begin position="398"/>
        <end position="436"/>
    </location>
</feature>
<dbReference type="Gene3D" id="2.40.110.10">
    <property type="entry name" value="Butyryl-CoA Dehydrogenase, subunit A, domain 2"/>
    <property type="match status" value="1"/>
</dbReference>
<dbReference type="PATRIC" id="fig|1299334.3.peg.627"/>
<evidence type="ECO:0000313" key="11">
    <source>
        <dbReference type="EMBL" id="EUA75222.1"/>
    </source>
</evidence>
<dbReference type="InterPro" id="IPR037069">
    <property type="entry name" value="AcylCoA_DH/ox_N_sf"/>
</dbReference>
<evidence type="ECO:0000256" key="1">
    <source>
        <dbReference type="ARBA" id="ARBA00001974"/>
    </source>
</evidence>
<protein>
    <submittedName>
        <fullName evidence="11">Acyl-CoA dehydrogenase, C-terminal domain protein</fullName>
    </submittedName>
</protein>
<feature type="region of interest" description="Disordered" evidence="7">
    <location>
        <begin position="471"/>
        <end position="593"/>
    </location>
</feature>
<feature type="domain" description="Acyl-CoA dehydrogenase/oxidase C-terminal" evidence="8">
    <location>
        <begin position="231"/>
        <end position="311"/>
    </location>
</feature>
<dbReference type="GO" id="GO:0016627">
    <property type="term" value="F:oxidoreductase activity, acting on the CH-CH group of donors"/>
    <property type="evidence" value="ECO:0007669"/>
    <property type="project" value="InterPro"/>
</dbReference>
<sequence>MDYDLGADAGELRKRLRQLIATHIPEGFLGACTDDPEDLATTESFCKLLASEGLLALAWPKEHGGAGGSIWQQTVLREEMWAHHEPRGAQYMGINWVGPAVMRYGTPEQKAQHLSAIASGEVIWCQGFSEPEAGTDLASLRTRAVPDGDGWRITGQKVWTSYAQMASWCVLAACTDPDAPKSRRLTLFLIPMDRPGITVRPIRSMLGPHHLNEMFLDGVQAFPEDVLGEVGDGWRVMREALAFERVGIARYARCESLLERMRTELGDDWDALPESIRSRWVRALVDLRVARLLAYRAVSLQDDPSAGAAASAAASRPPPAINRSPSCCSMPWVRLRWTAATRRFCMVRSKTTGATRKRRPWHREPSRCRKCSWPATSWESIGEYHAAKRYFRVRRSRCQTARATGRAAGRVAGRDRRRRPPRGSARAGRPRRVRPRCPLLVGRPACRRGAVPGRRRFRAALSACRRTAFDRRRAAGSGESQGPAHRPRRPAGRLGRRRPRRQPLPRAAVIEDQCQAGAVSGAGHAEPTGWDGAGRPRLAAPAAGVVADSRRGAAVTADRHRTRQHPHPVRQTPGGLSGRPVRRRGSGRGGTRA</sequence>
<dbReference type="InterPro" id="IPR036250">
    <property type="entry name" value="AcylCo_DH-like_C"/>
</dbReference>
<feature type="domain" description="Acyl-CoA dehydrogenase/oxidase N-terminal" evidence="10">
    <location>
        <begin position="11"/>
        <end position="121"/>
    </location>
</feature>
<proteinExistence type="inferred from homology"/>
<feature type="compositionally biased region" description="Low complexity" evidence="7">
    <location>
        <begin position="401"/>
        <end position="411"/>
    </location>
</feature>
<feature type="domain" description="Acyl-CoA oxidase/dehydrogenase middle" evidence="9">
    <location>
        <begin position="125"/>
        <end position="214"/>
    </location>
</feature>
<comment type="caution">
    <text evidence="11">The sequence shown here is derived from an EMBL/GenBank/DDBJ whole genome shotgun (WGS) entry which is preliminary data.</text>
</comment>
<dbReference type="PANTHER" id="PTHR43292">
    <property type="entry name" value="ACYL-COA DEHYDROGENASE"/>
    <property type="match status" value="1"/>
</dbReference>
<dbReference type="InterPro" id="IPR009075">
    <property type="entry name" value="AcylCo_DH/oxidase_C"/>
</dbReference>
<dbReference type="GO" id="GO:0005886">
    <property type="term" value="C:plasma membrane"/>
    <property type="evidence" value="ECO:0007669"/>
    <property type="project" value="TreeGrafter"/>
</dbReference>
<comment type="similarity">
    <text evidence="2 6">Belongs to the acyl-CoA dehydrogenase family.</text>
</comment>
<dbReference type="EMBL" id="JAOB01000010">
    <property type="protein sequence ID" value="EUA75222.1"/>
    <property type="molecule type" value="Genomic_DNA"/>
</dbReference>
<reference evidence="11" key="1">
    <citation type="submission" date="2014-01" db="EMBL/GenBank/DDBJ databases">
        <authorList>
            <person name="Brown-Elliot B."/>
            <person name="Wallace R."/>
            <person name="Lenaerts A."/>
            <person name="Ordway D."/>
            <person name="DeGroote M.A."/>
            <person name="Parker T."/>
            <person name="Sizemore C."/>
            <person name="Tallon L.J."/>
            <person name="Sadzewicz L.K."/>
            <person name="Sengamalay N."/>
            <person name="Fraser C.M."/>
            <person name="Hine E."/>
            <person name="Shefchek K.A."/>
            <person name="Das S.P."/>
            <person name="Tettelin H."/>
        </authorList>
    </citation>
    <scope>NUCLEOTIDE SEQUENCE [LARGE SCALE GENOMIC DNA]</scope>
    <source>
        <strain evidence="11">4042</strain>
    </source>
</reference>
<accession>X8E2X4</accession>
<dbReference type="InterPro" id="IPR046373">
    <property type="entry name" value="Acyl-CoA_Oxase/DH_mid-dom_sf"/>
</dbReference>
<name>X8E2X4_MYCXE</name>
<feature type="compositionally biased region" description="Low complexity" evidence="7">
    <location>
        <begin position="533"/>
        <end position="547"/>
    </location>
</feature>
<dbReference type="InterPro" id="IPR006091">
    <property type="entry name" value="Acyl-CoA_Oxase/DH_mid-dom"/>
</dbReference>
<evidence type="ECO:0000256" key="4">
    <source>
        <dbReference type="ARBA" id="ARBA00022827"/>
    </source>
</evidence>
<dbReference type="SUPFAM" id="SSF56645">
    <property type="entry name" value="Acyl-CoA dehydrogenase NM domain-like"/>
    <property type="match status" value="1"/>
</dbReference>
<gene>
    <name evidence="11" type="ORF">I553_3114</name>
</gene>
<dbReference type="Pfam" id="PF00441">
    <property type="entry name" value="Acyl-CoA_dh_1"/>
    <property type="match status" value="1"/>
</dbReference>
<feature type="compositionally biased region" description="Basic residues" evidence="7">
    <location>
        <begin position="485"/>
        <end position="503"/>
    </location>
</feature>
<keyword evidence="4 6" id="KW-0274">FAD</keyword>
<keyword evidence="3 6" id="KW-0285">Flavoprotein</keyword>
<evidence type="ECO:0000256" key="5">
    <source>
        <dbReference type="ARBA" id="ARBA00023002"/>
    </source>
</evidence>
<dbReference type="AlphaFoldDB" id="X8E2X4"/>
<dbReference type="Pfam" id="PF02770">
    <property type="entry name" value="Acyl-CoA_dh_M"/>
    <property type="match status" value="1"/>
</dbReference>
<evidence type="ECO:0000256" key="3">
    <source>
        <dbReference type="ARBA" id="ARBA00022630"/>
    </source>
</evidence>
<evidence type="ECO:0000256" key="7">
    <source>
        <dbReference type="SAM" id="MobiDB-lite"/>
    </source>
</evidence>